<evidence type="ECO:0000256" key="1">
    <source>
        <dbReference type="SAM" id="MobiDB-lite"/>
    </source>
</evidence>
<reference evidence="3 4" key="1">
    <citation type="submission" date="2019-01" db="EMBL/GenBank/DDBJ databases">
        <authorList>
            <person name="Chen W.-M."/>
        </authorList>
    </citation>
    <scope>NUCLEOTIDE SEQUENCE [LARGE SCALE GENOMIC DNA]</scope>
    <source>
        <strain evidence="3 4">ICH-3</strain>
    </source>
</reference>
<feature type="domain" description="N-acyl amino acid synthase FeeM catalytic core" evidence="2">
    <location>
        <begin position="45"/>
        <end position="196"/>
    </location>
</feature>
<feature type="region of interest" description="Disordered" evidence="1">
    <location>
        <begin position="1"/>
        <end position="21"/>
    </location>
</feature>
<dbReference type="SUPFAM" id="SSF55729">
    <property type="entry name" value="Acyl-CoA N-acyltransferases (Nat)"/>
    <property type="match status" value="1"/>
</dbReference>
<dbReference type="EMBL" id="SACT01000011">
    <property type="protein sequence ID" value="RVT48105.1"/>
    <property type="molecule type" value="Genomic_DNA"/>
</dbReference>
<dbReference type="Proteomes" id="UP000288178">
    <property type="component" value="Unassembled WGS sequence"/>
</dbReference>
<dbReference type="RefSeq" id="WP_128201202.1">
    <property type="nucleotide sequence ID" value="NZ_SACT01000011.1"/>
</dbReference>
<keyword evidence="4" id="KW-1185">Reference proteome</keyword>
<comment type="caution">
    <text evidence="3">The sequence shown here is derived from an EMBL/GenBank/DDBJ whole genome shotgun (WGS) entry which is preliminary data.</text>
</comment>
<dbReference type="Gene3D" id="3.40.630.30">
    <property type="match status" value="1"/>
</dbReference>
<evidence type="ECO:0000313" key="4">
    <source>
        <dbReference type="Proteomes" id="UP000288178"/>
    </source>
</evidence>
<dbReference type="OrthoDB" id="9783696at2"/>
<evidence type="ECO:0000313" key="3">
    <source>
        <dbReference type="EMBL" id="RVT48105.1"/>
    </source>
</evidence>
<name>A0A3S2TJ64_9BURK</name>
<accession>A0A3S2TJ64</accession>
<gene>
    <name evidence="3" type="ORF">ENE75_23235</name>
</gene>
<organism evidence="3 4">
    <name type="scientific">Rubrivivax albus</name>
    <dbReference type="NCBI Taxonomy" id="2499835"/>
    <lineage>
        <taxon>Bacteria</taxon>
        <taxon>Pseudomonadati</taxon>
        <taxon>Pseudomonadota</taxon>
        <taxon>Betaproteobacteria</taxon>
        <taxon>Burkholderiales</taxon>
        <taxon>Sphaerotilaceae</taxon>
        <taxon>Rubrivivax</taxon>
    </lineage>
</organism>
<dbReference type="AlphaFoldDB" id="A0A3S2TJ64"/>
<dbReference type="InterPro" id="IPR054597">
    <property type="entry name" value="FeeM_cat"/>
</dbReference>
<dbReference type="Pfam" id="PF21926">
    <property type="entry name" value="FeeM"/>
    <property type="match status" value="1"/>
</dbReference>
<dbReference type="InterPro" id="IPR016181">
    <property type="entry name" value="Acyl_CoA_acyltransferase"/>
</dbReference>
<sequence length="250" mass="26986">MSYTNLTRSILPAKHQPVPGHDAASAEALHGAFTIRLAHDDERTAAGALLAQRYAWRGYRTVTLPRDQTGWRTTLTAHGRGDTPIGTLTLELDGGPEGLSAAAAFGPEVEAMRARGLRLAEFTRLAVDTGVHSTRVLAGLFHVGYIVAHRLRACDTLLLEVNPRHVRFYERMLGCQVVGDERVHPGVQAPAVLLSAPFAYIRAQIRAHAGTAELAGNARSLYPFAFAVDEESGILARLLQAQGRTGTSVH</sequence>
<protein>
    <submittedName>
        <fullName evidence="3">Long-chain N-acyl amino acid synthase</fullName>
    </submittedName>
</protein>
<proteinExistence type="predicted"/>
<evidence type="ECO:0000259" key="2">
    <source>
        <dbReference type="Pfam" id="PF21926"/>
    </source>
</evidence>